<dbReference type="Pfam" id="PF03553">
    <property type="entry name" value="Na_H_antiporter"/>
    <property type="match status" value="1"/>
</dbReference>
<reference evidence="8 9" key="1">
    <citation type="submission" date="2023-10" db="EMBL/GenBank/DDBJ databases">
        <title>Virgibacillus halophilus 5B73C genome.</title>
        <authorList>
            <person name="Miliotis G."/>
            <person name="Sengupta P."/>
            <person name="Hameed A."/>
            <person name="Chuvochina M."/>
            <person name="Mcdonagh F."/>
            <person name="Simpson A.C."/>
            <person name="Singh N.K."/>
            <person name="Rekha P.D."/>
            <person name="Raman K."/>
            <person name="Hugenholtz P."/>
            <person name="Venkateswaran K."/>
        </authorList>
    </citation>
    <scope>NUCLEOTIDE SEQUENCE [LARGE SCALE GENOMIC DNA]</scope>
    <source>
        <strain evidence="8 9">5B73C</strain>
    </source>
</reference>
<evidence type="ECO:0000256" key="2">
    <source>
        <dbReference type="ARBA" id="ARBA00022475"/>
    </source>
</evidence>
<sequence length="145" mass="15392">MRISVQRSFHSFSFLIASIMSLATGTSWGTFGIMLPIAVQISAVTDINLLIPTLSAVLAGSVFGDHCTPISDTTILSSTGAGAHHIDHVITQLPYAFIAAFSSAVGYLVVGFTESLMLSFASAMLAIIVIVLLQKFIRKTSPVME</sequence>
<proteinExistence type="predicted"/>
<evidence type="ECO:0000256" key="4">
    <source>
        <dbReference type="ARBA" id="ARBA00022989"/>
    </source>
</evidence>
<keyword evidence="5 6" id="KW-0472">Membrane</keyword>
<evidence type="ECO:0000259" key="7">
    <source>
        <dbReference type="Pfam" id="PF03553"/>
    </source>
</evidence>
<dbReference type="Proteomes" id="UP001281447">
    <property type="component" value="Unassembled WGS sequence"/>
</dbReference>
<dbReference type="EMBL" id="JAWDIP010000003">
    <property type="protein sequence ID" value="MDY0393185.1"/>
    <property type="molecule type" value="Genomic_DNA"/>
</dbReference>
<name>A0ABU5C1L3_9BACI</name>
<comment type="subcellular location">
    <subcellularLocation>
        <location evidence="1">Cell membrane</location>
        <topology evidence="1">Multi-pass membrane protein</topology>
    </subcellularLocation>
</comment>
<evidence type="ECO:0000256" key="3">
    <source>
        <dbReference type="ARBA" id="ARBA00022692"/>
    </source>
</evidence>
<dbReference type="InterPro" id="IPR018461">
    <property type="entry name" value="Na/H_Antiport_NhaC-like_C"/>
</dbReference>
<dbReference type="PANTHER" id="PTHR43478:SF1">
    <property type="entry name" value="NA+_H+ ANTIPORTER NHAC-LIKE C-TERMINAL DOMAIN-CONTAINING PROTEIN"/>
    <property type="match status" value="1"/>
</dbReference>
<evidence type="ECO:0000256" key="1">
    <source>
        <dbReference type="ARBA" id="ARBA00004651"/>
    </source>
</evidence>
<keyword evidence="3 6" id="KW-0812">Transmembrane</keyword>
<accession>A0ABU5C1L3</accession>
<organism evidence="8 9">
    <name type="scientific">Tigheibacillus halophilus</name>
    <dbReference type="NCBI Taxonomy" id="361280"/>
    <lineage>
        <taxon>Bacteria</taxon>
        <taxon>Bacillati</taxon>
        <taxon>Bacillota</taxon>
        <taxon>Bacilli</taxon>
        <taxon>Bacillales</taxon>
        <taxon>Bacillaceae</taxon>
        <taxon>Tigheibacillus</taxon>
    </lineage>
</organism>
<feature type="transmembrane region" description="Helical" evidence="6">
    <location>
        <begin position="116"/>
        <end position="137"/>
    </location>
</feature>
<keyword evidence="9" id="KW-1185">Reference proteome</keyword>
<keyword evidence="4 6" id="KW-1133">Transmembrane helix</keyword>
<feature type="transmembrane region" description="Helical" evidence="6">
    <location>
        <begin position="89"/>
        <end position="110"/>
    </location>
</feature>
<protein>
    <submittedName>
        <fullName evidence="8">Na+/H+ antiporter NhaC family protein</fullName>
    </submittedName>
</protein>
<evidence type="ECO:0000256" key="5">
    <source>
        <dbReference type="ARBA" id="ARBA00023136"/>
    </source>
</evidence>
<gene>
    <name evidence="8" type="ORF">RWE15_00495</name>
</gene>
<evidence type="ECO:0000313" key="8">
    <source>
        <dbReference type="EMBL" id="MDY0393185.1"/>
    </source>
</evidence>
<dbReference type="PANTHER" id="PTHR43478">
    <property type="entry name" value="NA+/H+ ANTIPORTER-RELATED"/>
    <property type="match status" value="1"/>
</dbReference>
<feature type="transmembrane region" description="Helical" evidence="6">
    <location>
        <begin position="12"/>
        <end position="37"/>
    </location>
</feature>
<keyword evidence="2" id="KW-1003">Cell membrane</keyword>
<comment type="caution">
    <text evidence="8">The sequence shown here is derived from an EMBL/GenBank/DDBJ whole genome shotgun (WGS) entry which is preliminary data.</text>
</comment>
<feature type="domain" description="Na+/H+ antiporter NhaC-like C-terminal" evidence="7">
    <location>
        <begin position="14"/>
        <end position="112"/>
    </location>
</feature>
<evidence type="ECO:0000256" key="6">
    <source>
        <dbReference type="SAM" id="Phobius"/>
    </source>
</evidence>
<evidence type="ECO:0000313" key="9">
    <source>
        <dbReference type="Proteomes" id="UP001281447"/>
    </source>
</evidence>